<feature type="domain" description="Abortive phage infection protein C-terminal" evidence="1">
    <location>
        <begin position="245"/>
        <end position="477"/>
    </location>
</feature>
<protein>
    <submittedName>
        <fullName evidence="2">AIPR family protein</fullName>
    </submittedName>
</protein>
<evidence type="ECO:0000313" key="3">
    <source>
        <dbReference type="Proteomes" id="UP000655366"/>
    </source>
</evidence>
<dbReference type="AlphaFoldDB" id="A0A931CT97"/>
<reference evidence="2 3" key="1">
    <citation type="submission" date="2020-11" db="EMBL/GenBank/DDBJ databases">
        <title>Arthrobacter antarcticus sp. nov., isolated from Antarctic Soil.</title>
        <authorList>
            <person name="Li J."/>
        </authorList>
    </citation>
    <scope>NUCLEOTIDE SEQUENCE [LARGE SCALE GENOMIC DNA]</scope>
    <source>
        <strain evidence="2 3">Z1-20</strain>
    </source>
</reference>
<accession>A0A931CT97</accession>
<evidence type="ECO:0000259" key="1">
    <source>
        <dbReference type="Pfam" id="PF10592"/>
    </source>
</evidence>
<evidence type="ECO:0000313" key="2">
    <source>
        <dbReference type="EMBL" id="MBG0741831.1"/>
    </source>
</evidence>
<dbReference type="RefSeq" id="WP_196398760.1">
    <property type="nucleotide sequence ID" value="NZ_JADNYM010000045.1"/>
</dbReference>
<sequence>MMSELAQELGAARPAFAAYNSREDLHTHDPNALLLFVAELRLGVDDVSLFASNALTDHSNDKKCDMVAVTPERNKVVVAQGYEALTNKDAAPANKASDLNTAVSWLLTGPLNEVPEKLRSAATEVRAALNDKLVSEFEIWYVHNLPTSKNVQGELNQAVRSAEAALARYFPGADVDVRAVEIGRDQIDTDYQQSNAPILVNESRSFSVPGGFEVRGSGWKAYSTAIRLADIRELWANHGVSLMSPNVRDYLGVVKKSGNINHGIKETARSEPNNFAIYNNGITVLTNDYVVDLASNTIVANGVGIVNGGQTTGAVGEMPAEDVSELEDARVMAPFVTCTDPIVLDNIVRYNNTQNKVEATDFRSGDGVQTRLRQQFADVPDAEYRGGRRGGSTDAISRSRSLLSDSSVAQSLAAFHGNPNLAYNETRTIWESDGVYASIFREGLSANHVVFSQSLLAAVDEAKRAVAKIPESGRTDTQKKQAQFFSTRGSNHLVVAAVASCLETIVGGPIADRYSLRFKGKVSPTQAATKWKPVLDVVLAFTGQLSDATDQGLKSRDKVTGAIANFTAMVEAVRSANTGPFDTFAAAAEWDGK</sequence>
<gene>
    <name evidence="2" type="ORF">IV500_20990</name>
</gene>
<organism evidence="2 3">
    <name type="scientific">Arthrobacter terrae</name>
    <dbReference type="NCBI Taxonomy" id="2935737"/>
    <lineage>
        <taxon>Bacteria</taxon>
        <taxon>Bacillati</taxon>
        <taxon>Actinomycetota</taxon>
        <taxon>Actinomycetes</taxon>
        <taxon>Micrococcales</taxon>
        <taxon>Micrococcaceae</taxon>
        <taxon>Arthrobacter</taxon>
    </lineage>
</organism>
<dbReference type="EMBL" id="JADNYM010000045">
    <property type="protein sequence ID" value="MBG0741831.1"/>
    <property type="molecule type" value="Genomic_DNA"/>
</dbReference>
<keyword evidence="3" id="KW-1185">Reference proteome</keyword>
<dbReference type="InterPro" id="IPR018891">
    <property type="entry name" value="AIPR_C"/>
</dbReference>
<dbReference type="Pfam" id="PF10592">
    <property type="entry name" value="AIPR"/>
    <property type="match status" value="1"/>
</dbReference>
<proteinExistence type="predicted"/>
<comment type="caution">
    <text evidence="2">The sequence shown here is derived from an EMBL/GenBank/DDBJ whole genome shotgun (WGS) entry which is preliminary data.</text>
</comment>
<name>A0A931CT97_9MICC</name>
<dbReference type="Proteomes" id="UP000655366">
    <property type="component" value="Unassembled WGS sequence"/>
</dbReference>